<comment type="cofactor">
    <cofactor evidence="1">
        <name>Mg(2+)</name>
        <dbReference type="ChEBI" id="CHEBI:18420"/>
    </cofactor>
</comment>
<evidence type="ECO:0000256" key="5">
    <source>
        <dbReference type="ARBA" id="ARBA00023235"/>
    </source>
</evidence>
<dbReference type="SUPFAM" id="SSF51604">
    <property type="entry name" value="Enolase C-terminal domain-like"/>
    <property type="match status" value="1"/>
</dbReference>
<dbReference type="CDD" id="cd03319">
    <property type="entry name" value="L-Ala-DL-Glu_epimerase"/>
    <property type="match status" value="1"/>
</dbReference>
<dbReference type="SFLD" id="SFLDS00001">
    <property type="entry name" value="Enolase"/>
    <property type="match status" value="1"/>
</dbReference>
<evidence type="ECO:0000256" key="3">
    <source>
        <dbReference type="ARBA" id="ARBA00022723"/>
    </source>
</evidence>
<evidence type="ECO:0000256" key="2">
    <source>
        <dbReference type="ARBA" id="ARBA00008031"/>
    </source>
</evidence>
<keyword evidence="5 7" id="KW-0413">Isomerase</keyword>
<dbReference type="PANTHER" id="PTHR48073">
    <property type="entry name" value="O-SUCCINYLBENZOATE SYNTHASE-RELATED"/>
    <property type="match status" value="1"/>
</dbReference>
<dbReference type="GO" id="GO:0046872">
    <property type="term" value="F:metal ion binding"/>
    <property type="evidence" value="ECO:0007669"/>
    <property type="project" value="UniProtKB-KW"/>
</dbReference>
<dbReference type="InterPro" id="IPR029065">
    <property type="entry name" value="Enolase_C-like"/>
</dbReference>
<evidence type="ECO:0000259" key="6">
    <source>
        <dbReference type="SMART" id="SM00922"/>
    </source>
</evidence>
<dbReference type="Pfam" id="PF13378">
    <property type="entry name" value="MR_MLE_C"/>
    <property type="match status" value="1"/>
</dbReference>
<keyword evidence="4" id="KW-0460">Magnesium</keyword>
<evidence type="ECO:0000313" key="7">
    <source>
        <dbReference type="EMBL" id="MPN00852.1"/>
    </source>
</evidence>
<comment type="caution">
    <text evidence="7">The sequence shown here is derived from an EMBL/GenBank/DDBJ whole genome shotgun (WGS) entry which is preliminary data.</text>
</comment>
<dbReference type="GO" id="GO:0103031">
    <property type="term" value="F:L-Ala-D/L-Glu epimerase activity"/>
    <property type="evidence" value="ECO:0007669"/>
    <property type="project" value="UniProtKB-EC"/>
</dbReference>
<dbReference type="AlphaFoldDB" id="A0A645EHV8"/>
<accession>A0A645EHV8</accession>
<dbReference type="SMART" id="SM00922">
    <property type="entry name" value="MR_MLE"/>
    <property type="match status" value="1"/>
</dbReference>
<dbReference type="EMBL" id="VSSQ01046879">
    <property type="protein sequence ID" value="MPN00852.1"/>
    <property type="molecule type" value="Genomic_DNA"/>
</dbReference>
<dbReference type="InterPro" id="IPR034603">
    <property type="entry name" value="Dipeptide_epimerase"/>
</dbReference>
<name>A0A645EHV8_9ZZZZ</name>
<dbReference type="PANTHER" id="PTHR48073:SF2">
    <property type="entry name" value="O-SUCCINYLBENZOATE SYNTHASE"/>
    <property type="match status" value="1"/>
</dbReference>
<dbReference type="InterPro" id="IPR013342">
    <property type="entry name" value="Mandelate_racemase_C"/>
</dbReference>
<dbReference type="EC" id="5.1.1.20" evidence="7"/>
<dbReference type="Gene3D" id="3.20.20.120">
    <property type="entry name" value="Enolase-like C-terminal domain"/>
    <property type="match status" value="1"/>
</dbReference>
<dbReference type="SUPFAM" id="SSF54826">
    <property type="entry name" value="Enolase N-terminal domain-like"/>
    <property type="match status" value="1"/>
</dbReference>
<keyword evidence="3" id="KW-0479">Metal-binding</keyword>
<comment type="similarity">
    <text evidence="2">Belongs to the mandelate racemase/muconate lactonizing enzyme family.</text>
</comment>
<proteinExistence type="inferred from homology"/>
<organism evidence="7">
    <name type="scientific">bioreactor metagenome</name>
    <dbReference type="NCBI Taxonomy" id="1076179"/>
    <lineage>
        <taxon>unclassified sequences</taxon>
        <taxon>metagenomes</taxon>
        <taxon>ecological metagenomes</taxon>
    </lineage>
</organism>
<dbReference type="Gene3D" id="3.30.390.10">
    <property type="entry name" value="Enolase-like, N-terminal domain"/>
    <property type="match status" value="1"/>
</dbReference>
<evidence type="ECO:0000256" key="1">
    <source>
        <dbReference type="ARBA" id="ARBA00001946"/>
    </source>
</evidence>
<gene>
    <name evidence="7" type="ORF">SDC9_148050</name>
</gene>
<dbReference type="InterPro" id="IPR036849">
    <property type="entry name" value="Enolase-like_C_sf"/>
</dbReference>
<reference evidence="7" key="1">
    <citation type="submission" date="2019-08" db="EMBL/GenBank/DDBJ databases">
        <authorList>
            <person name="Kucharzyk K."/>
            <person name="Murdoch R.W."/>
            <person name="Higgins S."/>
            <person name="Loffler F."/>
        </authorList>
    </citation>
    <scope>NUCLEOTIDE SEQUENCE</scope>
</reference>
<feature type="domain" description="Mandelate racemase/muconate lactonizing enzyme C-terminal" evidence="6">
    <location>
        <begin position="66"/>
        <end position="164"/>
    </location>
</feature>
<sequence length="286" mass="30882">MDLFDKTAVLVKIKSCIQRNTSAKAACEIAYFDLYTKTMGIPLYKYFGASKPVSLKTDITISLDTPEKMVSDSVTAIGRGFDILKLKLGGDPRSDLYRLEAVREAVGKKIILRIDANQGWSPKEAIFIINEAERRNLGVELVEQPVKAADIEGLETVSKGVLTPVLADEAVFGISDAIEVIKRGAADMINIKLMKTGGLNTAASVISICREYGVRCMMGCMLENPVGVIAAAHLAAANADVVTKIDLDPPFLISENPVSSSVKFEKGNIILSDAPGLGVEINYDRK</sequence>
<protein>
    <submittedName>
        <fullName evidence="7">L-Ala-D/L-Glu epimerase</fullName>
        <ecNumber evidence="7">5.1.1.20</ecNumber>
    </submittedName>
</protein>
<dbReference type="SFLD" id="SFLDG00180">
    <property type="entry name" value="muconate_cycloisomerase"/>
    <property type="match status" value="1"/>
</dbReference>
<evidence type="ECO:0000256" key="4">
    <source>
        <dbReference type="ARBA" id="ARBA00022842"/>
    </source>
</evidence>
<dbReference type="InterPro" id="IPR029017">
    <property type="entry name" value="Enolase-like_N"/>
</dbReference>